<dbReference type="Proteomes" id="UP000286402">
    <property type="component" value="Unassembled WGS sequence"/>
</dbReference>
<comment type="caution">
    <text evidence="7">The sequence shown here is derived from an EMBL/GenBank/DDBJ whole genome shotgun (WGS) entry which is preliminary data.</text>
</comment>
<dbReference type="PANTHER" id="PTHR42852:SF6">
    <property type="entry name" value="THIOL:DISULFIDE INTERCHANGE PROTEIN DSBE"/>
    <property type="match status" value="1"/>
</dbReference>
<dbReference type="GO" id="GO:0030313">
    <property type="term" value="C:cell envelope"/>
    <property type="evidence" value="ECO:0007669"/>
    <property type="project" value="UniProtKB-SubCell"/>
</dbReference>
<accession>A0A420FG94</accession>
<feature type="signal peptide" evidence="5">
    <location>
        <begin position="1"/>
        <end position="30"/>
    </location>
</feature>
<evidence type="ECO:0000259" key="6">
    <source>
        <dbReference type="PROSITE" id="PS51352"/>
    </source>
</evidence>
<dbReference type="Pfam" id="PF00578">
    <property type="entry name" value="AhpC-TSA"/>
    <property type="match status" value="1"/>
</dbReference>
<comment type="subcellular location">
    <subcellularLocation>
        <location evidence="1">Cell envelope</location>
    </subcellularLocation>
</comment>
<dbReference type="GO" id="GO:0016491">
    <property type="term" value="F:oxidoreductase activity"/>
    <property type="evidence" value="ECO:0007669"/>
    <property type="project" value="InterPro"/>
</dbReference>
<dbReference type="GO" id="GO:0016209">
    <property type="term" value="F:antioxidant activity"/>
    <property type="evidence" value="ECO:0007669"/>
    <property type="project" value="InterPro"/>
</dbReference>
<dbReference type="PROSITE" id="PS51352">
    <property type="entry name" value="THIOREDOXIN_2"/>
    <property type="match status" value="1"/>
</dbReference>
<gene>
    <name evidence="7" type="ORF">BCY89_17060</name>
</gene>
<dbReference type="PROSITE" id="PS00194">
    <property type="entry name" value="THIOREDOXIN_1"/>
    <property type="match status" value="1"/>
</dbReference>
<keyword evidence="8" id="KW-1185">Reference proteome</keyword>
<dbReference type="InterPro" id="IPR036249">
    <property type="entry name" value="Thioredoxin-like_sf"/>
</dbReference>
<keyword evidence="3" id="KW-1015">Disulfide bond</keyword>
<dbReference type="EMBL" id="MCAQ01000028">
    <property type="protein sequence ID" value="RKF31861.1"/>
    <property type="molecule type" value="Genomic_DNA"/>
</dbReference>
<dbReference type="CDD" id="cd02966">
    <property type="entry name" value="TlpA_like_family"/>
    <property type="match status" value="1"/>
</dbReference>
<evidence type="ECO:0000256" key="4">
    <source>
        <dbReference type="ARBA" id="ARBA00023284"/>
    </source>
</evidence>
<feature type="domain" description="Thioredoxin" evidence="6">
    <location>
        <begin position="208"/>
        <end position="346"/>
    </location>
</feature>
<evidence type="ECO:0000313" key="8">
    <source>
        <dbReference type="Proteomes" id="UP000286402"/>
    </source>
</evidence>
<dbReference type="AlphaFoldDB" id="A0A420FG94"/>
<dbReference type="InterPro" id="IPR013766">
    <property type="entry name" value="Thioredoxin_domain"/>
</dbReference>
<keyword evidence="4" id="KW-0676">Redox-active center</keyword>
<dbReference type="InterPro" id="IPR050553">
    <property type="entry name" value="Thioredoxin_ResA/DsbE_sf"/>
</dbReference>
<dbReference type="PANTHER" id="PTHR42852">
    <property type="entry name" value="THIOL:DISULFIDE INTERCHANGE PROTEIN DSBE"/>
    <property type="match status" value="1"/>
</dbReference>
<dbReference type="Pfam" id="PF14289">
    <property type="entry name" value="DUF4369"/>
    <property type="match status" value="1"/>
</dbReference>
<proteinExistence type="predicted"/>
<dbReference type="InterPro" id="IPR025380">
    <property type="entry name" value="DUF4369"/>
</dbReference>
<dbReference type="InterPro" id="IPR000866">
    <property type="entry name" value="AhpC/TSA"/>
</dbReference>
<dbReference type="InterPro" id="IPR017937">
    <property type="entry name" value="Thioredoxin_CS"/>
</dbReference>
<evidence type="ECO:0000256" key="5">
    <source>
        <dbReference type="SAM" id="SignalP"/>
    </source>
</evidence>
<evidence type="ECO:0000256" key="1">
    <source>
        <dbReference type="ARBA" id="ARBA00004196"/>
    </source>
</evidence>
<protein>
    <recommendedName>
        <fullName evidence="6">Thioredoxin domain-containing protein</fullName>
    </recommendedName>
</protein>
<dbReference type="GO" id="GO:0017004">
    <property type="term" value="P:cytochrome complex assembly"/>
    <property type="evidence" value="ECO:0007669"/>
    <property type="project" value="UniProtKB-KW"/>
</dbReference>
<dbReference type="SUPFAM" id="SSF52833">
    <property type="entry name" value="Thioredoxin-like"/>
    <property type="match status" value="1"/>
</dbReference>
<sequence>MYKTAIKNQKKMKKTILAGLAALLSLSAFAQQKITFKGKVEDIPSGYTVYLYNNILGVTDSSKVENGKFEIAVPFQHPTRYLFYSSYDIKVKKGHVPFGILIDKPMTVDIALKLAEGFSTSKVSGSAPQALYEELAGKLEKGQDKGALLAEFVSAHAQSYAAAFALDRLGEYLPAEQRKTLYDKLPSALQQSYEGKRIADRISGELGSKVGGIAPSFILKDQNDKDVSLAQFKGKYVFLDFWASWCGPCREEFPFIKKAYAKYKGKNFEVIGVSTDKNHKAWIKAISELELPWQLLIDNPGDKAIALSKYAVSVLPTSFLIDPNGKIIAKDLRGEQLEKELDKLLK</sequence>
<name>A0A420FG94_9SPHI</name>
<keyword evidence="2" id="KW-0201">Cytochrome c-type biogenesis</keyword>
<keyword evidence="5" id="KW-0732">Signal</keyword>
<reference evidence="7 8" key="1">
    <citation type="submission" date="2016-07" db="EMBL/GenBank/DDBJ databases">
        <title>Genome analysis of Sphingobacterium siyangense T12B17.</title>
        <authorList>
            <person name="Xu D."/>
            <person name="Su Y."/>
            <person name="Zheng S."/>
        </authorList>
    </citation>
    <scope>NUCLEOTIDE SEQUENCE [LARGE SCALE GENOMIC DNA]</scope>
    <source>
        <strain evidence="7 8">T12B17</strain>
    </source>
</reference>
<evidence type="ECO:0000256" key="3">
    <source>
        <dbReference type="ARBA" id="ARBA00023157"/>
    </source>
</evidence>
<organism evidence="7 8">
    <name type="scientific">Sphingobacterium siyangense</name>
    <dbReference type="NCBI Taxonomy" id="459529"/>
    <lineage>
        <taxon>Bacteria</taxon>
        <taxon>Pseudomonadati</taxon>
        <taxon>Bacteroidota</taxon>
        <taxon>Sphingobacteriia</taxon>
        <taxon>Sphingobacteriales</taxon>
        <taxon>Sphingobacteriaceae</taxon>
        <taxon>Sphingobacterium</taxon>
    </lineage>
</organism>
<dbReference type="Gene3D" id="3.40.30.10">
    <property type="entry name" value="Glutaredoxin"/>
    <property type="match status" value="1"/>
</dbReference>
<evidence type="ECO:0000313" key="7">
    <source>
        <dbReference type="EMBL" id="RKF31861.1"/>
    </source>
</evidence>
<feature type="chain" id="PRO_5019201825" description="Thioredoxin domain-containing protein" evidence="5">
    <location>
        <begin position="31"/>
        <end position="346"/>
    </location>
</feature>
<evidence type="ECO:0000256" key="2">
    <source>
        <dbReference type="ARBA" id="ARBA00022748"/>
    </source>
</evidence>